<reference evidence="6 7" key="1">
    <citation type="submission" date="2020-05" db="EMBL/GenBank/DDBJ databases">
        <title>Complete genome sequence of Gemmatimonas greenlandica TET16.</title>
        <authorList>
            <person name="Zeng Y."/>
        </authorList>
    </citation>
    <scope>NUCLEOTIDE SEQUENCE [LARGE SCALE GENOMIC DNA]</scope>
    <source>
        <strain evidence="6 7">TET16</strain>
    </source>
</reference>
<evidence type="ECO:0000256" key="2">
    <source>
        <dbReference type="ARBA" id="ARBA00022452"/>
    </source>
</evidence>
<dbReference type="Gene3D" id="2.40.160.50">
    <property type="entry name" value="membrane protein fhac: a member of the omp85/tpsb transporter family"/>
    <property type="match status" value="1"/>
</dbReference>
<keyword evidence="7" id="KW-1185">Reference proteome</keyword>
<dbReference type="PANTHER" id="PTHR12815:SF18">
    <property type="entry name" value="SORTING AND ASSEMBLY MACHINERY COMPONENT 50 HOMOLOG"/>
    <property type="match status" value="1"/>
</dbReference>
<sequence>MTRCDATQRVRSVKFAGSPRFDAITLAASIVTHEPGLKTRWFRIGDAPCLDSLELRRDALRLAVMHRQVGWFQASVIPTIDRRPDGVRLLFAINPGPEAVLDTVLIQGLPEPDAGRRGFDTPLRALENKRFDRTRVDTTIDRVLARLQDAGYARAARPQSSVSIDSAAALATLTLVFSPGRVVSIGRVQIDVQPLRDGSPRIDSADVARLVSIRSGDRYRASAILDAQRDLYRSEAFRLVLIDTLTPLAAGRDSVLDLRVAVAEARTRAARVGLGWATQDCIRMQGRITDRGFLGVGRRVELSARASKIGVGAPADFAPALCSGALRIDPFSEKLNYYVGSTLSNTRLFGWPVQPLLTVYSERRGEPFAYLRETSVGALVELSRQFTTRTAGTAGFQYENGKTITDPAVSCARFGQCRPEDFALSLFGRSVGIVSTSASHDRTNDPVNPSRGWRVRGDVRAGQTYSQLVKALTFYRGTGEASTYFRFAGGVIGTRIQMSRAFAPGAELVDGSPLIPQQERIFAGGQNSVRGYQQNLLGPLVYVVSGANVIDTVGANGERVVVVKDGARYDRAVPRGGTAMVVANLEWRRGFRFIAEQLQFAAFVDAGNVWETQSEGFRWGNLRATPGLGLRIVTPLGPFRVDVGYQPYEPRAGRALFFTSGDNKGTTGEILCASPRDISDSRAIDIFDCPSTYRPPTGRGVLSRLTFHFGLGQAF</sequence>
<evidence type="ECO:0000256" key="1">
    <source>
        <dbReference type="ARBA" id="ARBA00004370"/>
    </source>
</evidence>
<dbReference type="GO" id="GO:0019867">
    <property type="term" value="C:outer membrane"/>
    <property type="evidence" value="ECO:0007669"/>
    <property type="project" value="InterPro"/>
</dbReference>
<proteinExistence type="predicted"/>
<keyword evidence="4" id="KW-0472">Membrane</keyword>
<dbReference type="Gene3D" id="3.10.20.310">
    <property type="entry name" value="membrane protein fhac"/>
    <property type="match status" value="1"/>
</dbReference>
<evidence type="ECO:0000256" key="3">
    <source>
        <dbReference type="ARBA" id="ARBA00022692"/>
    </source>
</evidence>
<evidence type="ECO:0000313" key="7">
    <source>
        <dbReference type="Proteomes" id="UP000500938"/>
    </source>
</evidence>
<dbReference type="InterPro" id="IPR039910">
    <property type="entry name" value="D15-like"/>
</dbReference>
<evidence type="ECO:0000313" key="6">
    <source>
        <dbReference type="EMBL" id="QJR34742.1"/>
    </source>
</evidence>
<evidence type="ECO:0000256" key="4">
    <source>
        <dbReference type="ARBA" id="ARBA00023136"/>
    </source>
</evidence>
<dbReference type="Pfam" id="PF01103">
    <property type="entry name" value="Omp85"/>
    <property type="match status" value="1"/>
</dbReference>
<dbReference type="KEGG" id="ggr:HKW67_04035"/>
<comment type="subcellular location">
    <subcellularLocation>
        <location evidence="1">Membrane</location>
    </subcellularLocation>
</comment>
<protein>
    <submittedName>
        <fullName evidence="6">BamA/TamA family outer membrane protein</fullName>
    </submittedName>
</protein>
<keyword evidence="2" id="KW-1134">Transmembrane beta strand</keyword>
<accession>A0A6M4IP57</accession>
<gene>
    <name evidence="6" type="ORF">HKW67_04035</name>
</gene>
<keyword evidence="3" id="KW-0812">Transmembrane</keyword>
<name>A0A6M4IP57_9BACT</name>
<dbReference type="PANTHER" id="PTHR12815">
    <property type="entry name" value="SORTING AND ASSEMBLY MACHINERY SAMM50 PROTEIN FAMILY MEMBER"/>
    <property type="match status" value="1"/>
</dbReference>
<dbReference type="InterPro" id="IPR000184">
    <property type="entry name" value="Bac_surfAg_D15"/>
</dbReference>
<dbReference type="Proteomes" id="UP000500938">
    <property type="component" value="Chromosome"/>
</dbReference>
<organism evidence="6 7">
    <name type="scientific">Gemmatimonas groenlandica</name>
    <dbReference type="NCBI Taxonomy" id="2732249"/>
    <lineage>
        <taxon>Bacteria</taxon>
        <taxon>Pseudomonadati</taxon>
        <taxon>Gemmatimonadota</taxon>
        <taxon>Gemmatimonadia</taxon>
        <taxon>Gemmatimonadales</taxon>
        <taxon>Gemmatimonadaceae</taxon>
        <taxon>Gemmatimonas</taxon>
    </lineage>
</organism>
<dbReference type="EMBL" id="CP053085">
    <property type="protein sequence ID" value="QJR34742.1"/>
    <property type="molecule type" value="Genomic_DNA"/>
</dbReference>
<dbReference type="AlphaFoldDB" id="A0A6M4IP57"/>
<dbReference type="RefSeq" id="WP_171224170.1">
    <property type="nucleotide sequence ID" value="NZ_CP053085.1"/>
</dbReference>
<feature type="domain" description="Bacterial surface antigen (D15)" evidence="5">
    <location>
        <begin position="338"/>
        <end position="715"/>
    </location>
</feature>
<evidence type="ECO:0000259" key="5">
    <source>
        <dbReference type="Pfam" id="PF01103"/>
    </source>
</evidence>